<gene>
    <name evidence="8" type="ORF">CAMP_LOCUS810</name>
</gene>
<evidence type="ECO:0000256" key="4">
    <source>
        <dbReference type="ARBA" id="ARBA00022833"/>
    </source>
</evidence>
<evidence type="ECO:0000256" key="3">
    <source>
        <dbReference type="ARBA" id="ARBA00022771"/>
    </source>
</evidence>
<comment type="caution">
    <text evidence="8">The sequence shown here is derived from an EMBL/GenBank/DDBJ whole genome shotgun (WGS) entry which is preliminary data.</text>
</comment>
<keyword evidence="1" id="KW-0479">Metal-binding</keyword>
<dbReference type="PROSITE" id="PS50157">
    <property type="entry name" value="ZINC_FINGER_C2H2_2"/>
    <property type="match status" value="2"/>
</dbReference>
<name>A0A9P1MW59_9PELO</name>
<reference evidence="8" key="1">
    <citation type="submission" date="2022-11" db="EMBL/GenBank/DDBJ databases">
        <authorList>
            <person name="Kikuchi T."/>
        </authorList>
    </citation>
    <scope>NUCLEOTIDE SEQUENCE</scope>
    <source>
        <strain evidence="8">PS1010</strain>
    </source>
</reference>
<dbReference type="InterPro" id="IPR036236">
    <property type="entry name" value="Znf_C2H2_sf"/>
</dbReference>
<dbReference type="SMART" id="SM00355">
    <property type="entry name" value="ZnF_C2H2"/>
    <property type="match status" value="2"/>
</dbReference>
<protein>
    <recommendedName>
        <fullName evidence="7">C2H2-type domain-containing protein</fullName>
    </recommendedName>
</protein>
<feature type="domain" description="C2H2-type" evidence="7">
    <location>
        <begin position="138"/>
        <end position="167"/>
    </location>
</feature>
<evidence type="ECO:0000313" key="9">
    <source>
        <dbReference type="Proteomes" id="UP001152747"/>
    </source>
</evidence>
<evidence type="ECO:0000313" key="8">
    <source>
        <dbReference type="EMBL" id="CAI5438173.1"/>
    </source>
</evidence>
<proteinExistence type="predicted"/>
<evidence type="ECO:0000259" key="7">
    <source>
        <dbReference type="PROSITE" id="PS50157"/>
    </source>
</evidence>
<dbReference type="InterPro" id="IPR013087">
    <property type="entry name" value="Znf_C2H2_type"/>
</dbReference>
<keyword evidence="4" id="KW-0862">Zinc</keyword>
<dbReference type="GO" id="GO:0045893">
    <property type="term" value="P:positive regulation of DNA-templated transcription"/>
    <property type="evidence" value="ECO:0007669"/>
    <property type="project" value="UniProtKB-ARBA"/>
</dbReference>
<dbReference type="EMBL" id="CANHGI010000001">
    <property type="protein sequence ID" value="CAI5438173.1"/>
    <property type="molecule type" value="Genomic_DNA"/>
</dbReference>
<feature type="domain" description="C2H2-type" evidence="7">
    <location>
        <begin position="168"/>
        <end position="190"/>
    </location>
</feature>
<dbReference type="GO" id="GO:0008270">
    <property type="term" value="F:zinc ion binding"/>
    <property type="evidence" value="ECO:0007669"/>
    <property type="project" value="UniProtKB-KW"/>
</dbReference>
<dbReference type="SUPFAM" id="SSF57667">
    <property type="entry name" value="beta-beta-alpha zinc fingers"/>
    <property type="match status" value="1"/>
</dbReference>
<dbReference type="Gene3D" id="3.30.160.60">
    <property type="entry name" value="Classic Zinc Finger"/>
    <property type="match status" value="2"/>
</dbReference>
<dbReference type="FunFam" id="3.30.160.60:FF:001732">
    <property type="entry name" value="Zgc:162936"/>
    <property type="match status" value="1"/>
</dbReference>
<sequence length="235" mass="26972">MAPSRKNKRSLEEMVRKLSEEKKIQLETEMNRTMPLPINNNNNNLMFPLARLMHPPFLPPNMYLANNFLRSPFAYFLQNLELSQFLTSDFRQTELSSSGSQTPEDAEVKIDDGRASSSSNGIGDISSGANENDGDKKFVCPHIACYKRFSQKALLKKHQFIHTGLRPHQCLYCKKRFNRKDNLIRHSKTHRKVDNSSSNYESTGNAQGIDNSRFHLELVRLANSTSFMKTKIEET</sequence>
<dbReference type="Proteomes" id="UP001152747">
    <property type="component" value="Unassembled WGS sequence"/>
</dbReference>
<accession>A0A9P1MW59</accession>
<dbReference type="Pfam" id="PF00096">
    <property type="entry name" value="zf-C2H2"/>
    <property type="match status" value="2"/>
</dbReference>
<evidence type="ECO:0000256" key="5">
    <source>
        <dbReference type="PROSITE-ProRule" id="PRU00042"/>
    </source>
</evidence>
<feature type="compositionally biased region" description="Polar residues" evidence="6">
    <location>
        <begin position="94"/>
        <end position="103"/>
    </location>
</feature>
<evidence type="ECO:0000256" key="2">
    <source>
        <dbReference type="ARBA" id="ARBA00022737"/>
    </source>
</evidence>
<keyword evidence="2" id="KW-0677">Repeat</keyword>
<dbReference type="PANTHER" id="PTHR23235">
    <property type="entry name" value="KRUEPPEL-LIKE TRANSCRIPTION FACTOR"/>
    <property type="match status" value="1"/>
</dbReference>
<organism evidence="8 9">
    <name type="scientific">Caenorhabditis angaria</name>
    <dbReference type="NCBI Taxonomy" id="860376"/>
    <lineage>
        <taxon>Eukaryota</taxon>
        <taxon>Metazoa</taxon>
        <taxon>Ecdysozoa</taxon>
        <taxon>Nematoda</taxon>
        <taxon>Chromadorea</taxon>
        <taxon>Rhabditida</taxon>
        <taxon>Rhabditina</taxon>
        <taxon>Rhabditomorpha</taxon>
        <taxon>Rhabditoidea</taxon>
        <taxon>Rhabditidae</taxon>
        <taxon>Peloderinae</taxon>
        <taxon>Caenorhabditis</taxon>
    </lineage>
</organism>
<dbReference type="GO" id="GO:0043565">
    <property type="term" value="F:sequence-specific DNA binding"/>
    <property type="evidence" value="ECO:0007669"/>
    <property type="project" value="UniProtKB-ARBA"/>
</dbReference>
<dbReference type="PROSITE" id="PS00028">
    <property type="entry name" value="ZINC_FINGER_C2H2_1"/>
    <property type="match status" value="2"/>
</dbReference>
<feature type="region of interest" description="Disordered" evidence="6">
    <location>
        <begin position="94"/>
        <end position="129"/>
    </location>
</feature>
<dbReference type="OrthoDB" id="654211at2759"/>
<keyword evidence="9" id="KW-1185">Reference proteome</keyword>
<feature type="compositionally biased region" description="Low complexity" evidence="6">
    <location>
        <begin position="115"/>
        <end position="129"/>
    </location>
</feature>
<keyword evidence="3 5" id="KW-0863">Zinc-finger</keyword>
<dbReference type="AlphaFoldDB" id="A0A9P1MW59"/>
<evidence type="ECO:0000256" key="6">
    <source>
        <dbReference type="SAM" id="MobiDB-lite"/>
    </source>
</evidence>
<dbReference type="GO" id="GO:0005694">
    <property type="term" value="C:chromosome"/>
    <property type="evidence" value="ECO:0007669"/>
    <property type="project" value="UniProtKB-ARBA"/>
</dbReference>
<evidence type="ECO:0000256" key="1">
    <source>
        <dbReference type="ARBA" id="ARBA00022723"/>
    </source>
</evidence>